<sequence>MKNTRCAVKAAAFICATGGLLLPATAQLSESTDVAAGNSTLWQEFQNPPHQAKPHTWWHWLSGNVDNANAAKDLQWMSDIGLGGLQQFNAHLGSPTIVDAPVGYLSEAWQESFSLALARAKQLNLDYAIAASPGWSQTGGPWVEEKDGMKKLVWSRTLVSGASNTLAPLPSVSGPFQNVPFHDPLSGQAHSPYQYAKPIVALAMPWAHASLPAPQAVDAQGETLDSAALLDDDFESNIGLPLVEGEAASIEYRYPQAVSVQASRIYIPNAVPPFGQPKYLPKVQAKIDGQWQTLAQVALSEAPTTVSFDPVTAQEFRLLFSANPVTATAPSPGVPGAVRMNVFKTGGNDALPVAQWQLFNEPRVHRAESKAGFSLAPDYYALVESGGELTGIAAKTVIDITGAITEDGELTWQPPQGETWLVLQMGYSLTGKTNHPAAKDATGLEVDKLDAQAVRRYIETYLSLHQEALGGTPLKEAGVTGMLNDSIEVGPANWTPQMLQQFKHFNGYDLLPWLPALTGLVVETRQQTEQFLYDFRQTLVQLLATEHYKTVAEVAHEHGLQVYGEALENGRPVLGDDIAMRSYADVPMAALWAYPHGGKPQPTAYADLKGAASVAHVYGRTVVAAESMTSMYSPWAMGPADLKHIADQEFVDGINRPIIHTSIHQPREDLLPGLSLAVFGQYFNRFDTWAAKAKPWIDYLSRSSYLLQQGHYVADIAYFYGEEAPLTSQFQAGLGDQLPSQYRYDFVNAQALADALVVDHGKLVNKSGNAYSVLYLGGSSHTMTLATLKLIAKRVKQGATLVGAAPTAMPGLNSNNKAFNRLVNRLWKNADVTRYGKGRVYNSKDLTAALEQLKIAPDFSYQVEGDGQAVEFLHRRSADADIYFVTNRSNKPVHVNARFRTTGAQPELWHAEFGQAHQLDATQTQHHTQVLLQFAPEEAYFVVFPKQAVASRELKRPEKTLLALNNPWEVVLTDPFGQSLALRFASLMPLNESGKSAVRYFSGNARYRTEFDVPNGLDTEQPIWLDLGKVGDLAEVWINGEALGVDWMPPMRLQVNHALKPGRNTLEVEVTNLWVNRLIGDQRPNIKKATFTALPTYEPSAPLREAGLIGPVTLVH</sequence>
<dbReference type="RefSeq" id="WP_345422378.1">
    <property type="nucleotide sequence ID" value="NZ_AP031496.1"/>
</dbReference>
<feature type="signal peptide" evidence="3">
    <location>
        <begin position="1"/>
        <end position="26"/>
    </location>
</feature>
<dbReference type="Pfam" id="PF22666">
    <property type="entry name" value="Glyco_hydro_2_N2"/>
    <property type="match status" value="1"/>
</dbReference>
<evidence type="ECO:0000256" key="3">
    <source>
        <dbReference type="SAM" id="SignalP"/>
    </source>
</evidence>
<organism evidence="5 6">
    <name type="scientific">Halioxenophilus aromaticivorans</name>
    <dbReference type="NCBI Taxonomy" id="1306992"/>
    <lineage>
        <taxon>Bacteria</taxon>
        <taxon>Pseudomonadati</taxon>
        <taxon>Pseudomonadota</taxon>
        <taxon>Gammaproteobacteria</taxon>
        <taxon>Alteromonadales</taxon>
        <taxon>Alteromonadaceae</taxon>
        <taxon>Halioxenophilus</taxon>
    </lineage>
</organism>
<gene>
    <name evidence="5" type="ORF">GCM10025791_24680</name>
</gene>
<reference evidence="6" key="1">
    <citation type="journal article" date="2019" name="Int. J. Syst. Evol. Microbiol.">
        <title>The Global Catalogue of Microorganisms (GCM) 10K type strain sequencing project: providing services to taxonomists for standard genome sequencing and annotation.</title>
        <authorList>
            <consortium name="The Broad Institute Genomics Platform"/>
            <consortium name="The Broad Institute Genome Sequencing Center for Infectious Disease"/>
            <person name="Wu L."/>
            <person name="Ma J."/>
        </authorList>
    </citation>
    <scope>NUCLEOTIDE SEQUENCE [LARGE SCALE GENOMIC DNA]</scope>
    <source>
        <strain evidence="6">JCM 19134</strain>
    </source>
</reference>
<dbReference type="SUPFAM" id="SSF49785">
    <property type="entry name" value="Galactose-binding domain-like"/>
    <property type="match status" value="1"/>
</dbReference>
<dbReference type="NCBIfam" id="NF045579">
    <property type="entry name" value="rhamnoside_JR"/>
    <property type="match status" value="1"/>
</dbReference>
<dbReference type="InterPro" id="IPR054593">
    <property type="entry name" value="Beta-mannosidase-like_N2"/>
</dbReference>
<evidence type="ECO:0000256" key="1">
    <source>
        <dbReference type="ARBA" id="ARBA00022729"/>
    </source>
</evidence>
<dbReference type="Gene3D" id="2.60.120.260">
    <property type="entry name" value="Galactose-binding domain-like"/>
    <property type="match status" value="1"/>
</dbReference>
<dbReference type="PANTHER" id="PTHR43817">
    <property type="entry name" value="GLYCOSYL HYDROLASE"/>
    <property type="match status" value="1"/>
</dbReference>
<protein>
    <recommendedName>
        <fullName evidence="4">Beta-mannosidase-like galactose-binding domain-containing protein</fullName>
    </recommendedName>
</protein>
<dbReference type="Pfam" id="PF17132">
    <property type="entry name" value="Glyco_hydro_106"/>
    <property type="match status" value="1"/>
</dbReference>
<dbReference type="GO" id="GO:0004553">
    <property type="term" value="F:hydrolase activity, hydrolyzing O-glycosyl compounds"/>
    <property type="evidence" value="ECO:0007669"/>
    <property type="project" value="UniProtKB-ARBA"/>
</dbReference>
<feature type="domain" description="Beta-mannosidase-like galactose-binding" evidence="4">
    <location>
        <begin position="1004"/>
        <end position="1076"/>
    </location>
</feature>
<accession>A0AAV3U3M1</accession>
<evidence type="ECO:0000256" key="2">
    <source>
        <dbReference type="ARBA" id="ARBA00022801"/>
    </source>
</evidence>
<dbReference type="EMBL" id="BAABLX010000023">
    <property type="protein sequence ID" value="GAA4944695.1"/>
    <property type="molecule type" value="Genomic_DNA"/>
</dbReference>
<proteinExistence type="predicted"/>
<keyword evidence="1 3" id="KW-0732">Signal</keyword>
<keyword evidence="6" id="KW-1185">Reference proteome</keyword>
<evidence type="ECO:0000259" key="4">
    <source>
        <dbReference type="Pfam" id="PF22666"/>
    </source>
</evidence>
<evidence type="ECO:0000313" key="6">
    <source>
        <dbReference type="Proteomes" id="UP001409585"/>
    </source>
</evidence>
<comment type="caution">
    <text evidence="5">The sequence shown here is derived from an EMBL/GenBank/DDBJ whole genome shotgun (WGS) entry which is preliminary data.</text>
</comment>
<dbReference type="PANTHER" id="PTHR43817:SF1">
    <property type="entry name" value="HYDROLASE, FAMILY 43, PUTATIVE (AFU_ORTHOLOGUE AFUA_3G01660)-RELATED"/>
    <property type="match status" value="1"/>
</dbReference>
<name>A0AAV3U3M1_9ALTE</name>
<evidence type="ECO:0000313" key="5">
    <source>
        <dbReference type="EMBL" id="GAA4944695.1"/>
    </source>
</evidence>
<dbReference type="Proteomes" id="UP001409585">
    <property type="component" value="Unassembled WGS sequence"/>
</dbReference>
<dbReference type="AlphaFoldDB" id="A0AAV3U3M1"/>
<dbReference type="InterPro" id="IPR008979">
    <property type="entry name" value="Galactose-bd-like_sf"/>
</dbReference>
<feature type="chain" id="PRO_5043898608" description="Beta-mannosidase-like galactose-binding domain-containing protein" evidence="3">
    <location>
        <begin position="27"/>
        <end position="1116"/>
    </location>
</feature>
<keyword evidence="2" id="KW-0378">Hydrolase</keyword>